<name>A0A1N7P2P4_9FLAO</name>
<evidence type="ECO:0000313" key="3">
    <source>
        <dbReference type="Proteomes" id="UP000186246"/>
    </source>
</evidence>
<dbReference type="RefSeq" id="WP_076452653.1">
    <property type="nucleotide sequence ID" value="NZ_FTOJ01000010.1"/>
</dbReference>
<dbReference type="Proteomes" id="UP000186246">
    <property type="component" value="Unassembled WGS sequence"/>
</dbReference>
<protein>
    <submittedName>
        <fullName evidence="2">Uncharacterized protein</fullName>
    </submittedName>
</protein>
<reference evidence="1 4" key="1">
    <citation type="submission" date="2016-11" db="EMBL/GenBank/DDBJ databases">
        <title>Whole genomes of Flavobacteriaceae.</title>
        <authorList>
            <person name="Stine C."/>
            <person name="Li C."/>
            <person name="Tadesse D."/>
        </authorList>
    </citation>
    <scope>NUCLEOTIDE SEQUENCE [LARGE SCALE GENOMIC DNA]</scope>
    <source>
        <strain evidence="1 4">DSM 21068</strain>
    </source>
</reference>
<dbReference type="STRING" id="551459.SAMN05421796_110111"/>
<dbReference type="OrthoDB" id="1466811at2"/>
<dbReference type="AlphaFoldDB" id="A0A1N7P2P4"/>
<dbReference type="EMBL" id="FTOJ01000010">
    <property type="protein sequence ID" value="SIT04817.1"/>
    <property type="molecule type" value="Genomic_DNA"/>
</dbReference>
<reference evidence="3" key="2">
    <citation type="submission" date="2017-01" db="EMBL/GenBank/DDBJ databases">
        <authorList>
            <person name="Varghese N."/>
            <person name="Submissions S."/>
        </authorList>
    </citation>
    <scope>NUCLEOTIDE SEQUENCE [LARGE SCALE GENOMIC DNA]</scope>
    <source>
        <strain evidence="3">DSM 21068</strain>
    </source>
</reference>
<keyword evidence="4" id="KW-1185">Reference proteome</keyword>
<dbReference type="EMBL" id="MUGO01000014">
    <property type="protein sequence ID" value="PQA92705.1"/>
    <property type="molecule type" value="Genomic_DNA"/>
</dbReference>
<accession>A0A1N7P2P4</accession>
<evidence type="ECO:0000313" key="4">
    <source>
        <dbReference type="Proteomes" id="UP000238314"/>
    </source>
</evidence>
<gene>
    <name evidence="1" type="ORF">B0A70_09980</name>
    <name evidence="2" type="ORF">SAMN05421796_110111</name>
</gene>
<evidence type="ECO:0000313" key="2">
    <source>
        <dbReference type="EMBL" id="SIT04817.1"/>
    </source>
</evidence>
<reference evidence="2" key="3">
    <citation type="submission" date="2017-01" db="EMBL/GenBank/DDBJ databases">
        <authorList>
            <person name="Mah S.A."/>
            <person name="Swanson W.J."/>
            <person name="Moy G.W."/>
            <person name="Vacquier V.D."/>
        </authorList>
    </citation>
    <scope>NUCLEOTIDE SEQUENCE [LARGE SCALE GENOMIC DNA]</scope>
    <source>
        <strain evidence="2">DSM 21068</strain>
    </source>
</reference>
<dbReference type="Proteomes" id="UP000238314">
    <property type="component" value="Unassembled WGS sequence"/>
</dbReference>
<sequence length="66" mass="7620">MENENVKNIDSRKTQLYIVAGLYGRGRVNSFIYNRFSIDYSERIVERETVNNDVNNFLFGGKLAIG</sequence>
<proteinExistence type="predicted"/>
<evidence type="ECO:0000313" key="1">
    <source>
        <dbReference type="EMBL" id="PQA92705.1"/>
    </source>
</evidence>
<organism evidence="2 3">
    <name type="scientific">Chryseobacterium piscicola</name>
    <dbReference type="NCBI Taxonomy" id="551459"/>
    <lineage>
        <taxon>Bacteria</taxon>
        <taxon>Pseudomonadati</taxon>
        <taxon>Bacteroidota</taxon>
        <taxon>Flavobacteriia</taxon>
        <taxon>Flavobacteriales</taxon>
        <taxon>Weeksellaceae</taxon>
        <taxon>Chryseobacterium group</taxon>
        <taxon>Chryseobacterium</taxon>
    </lineage>
</organism>